<dbReference type="NCBIfam" id="TIGR01065">
    <property type="entry name" value="hlyIII"/>
    <property type="match status" value="1"/>
</dbReference>
<keyword evidence="3" id="KW-1003">Cell membrane</keyword>
<dbReference type="AlphaFoldDB" id="A0A433WH26"/>
<dbReference type="GO" id="GO:0140911">
    <property type="term" value="F:pore-forming activity"/>
    <property type="evidence" value="ECO:0007669"/>
    <property type="project" value="InterPro"/>
</dbReference>
<gene>
    <name evidence="8" type="ORF">ECE50_008050</name>
</gene>
<dbReference type="GO" id="GO:0046872">
    <property type="term" value="F:metal ion binding"/>
    <property type="evidence" value="ECO:0007669"/>
    <property type="project" value="UniProtKB-KW"/>
</dbReference>
<dbReference type="OrthoDB" id="9813689at2"/>
<evidence type="ECO:0000256" key="6">
    <source>
        <dbReference type="ARBA" id="ARBA00023136"/>
    </source>
</evidence>
<dbReference type="InterPro" id="IPR004254">
    <property type="entry name" value="AdipoR/HlyIII-related"/>
</dbReference>
<comment type="subcellular location">
    <subcellularLocation>
        <location evidence="1">Cell membrane</location>
        <topology evidence="1">Multi-pass membrane protein</topology>
    </subcellularLocation>
</comment>
<evidence type="ECO:0000313" key="9">
    <source>
        <dbReference type="Proteomes" id="UP000281028"/>
    </source>
</evidence>
<dbReference type="InterPro" id="IPR005744">
    <property type="entry name" value="Hy-lIII"/>
</dbReference>
<evidence type="ECO:0000256" key="2">
    <source>
        <dbReference type="ARBA" id="ARBA00008488"/>
    </source>
</evidence>
<comment type="caution">
    <text evidence="8">The sequence shown here is derived from an EMBL/GenBank/DDBJ whole genome shotgun (WGS) entry which is preliminary data.</text>
</comment>
<keyword evidence="6" id="KW-0472">Membrane</keyword>
<dbReference type="PANTHER" id="PTHR20855">
    <property type="entry name" value="ADIPOR/PROGESTIN RECEPTOR-RELATED"/>
    <property type="match status" value="1"/>
</dbReference>
<keyword evidence="9" id="KW-1185">Reference proteome</keyword>
<dbReference type="PANTHER" id="PTHR20855:SF3">
    <property type="entry name" value="LD03007P"/>
    <property type="match status" value="1"/>
</dbReference>
<evidence type="ECO:0000313" key="8">
    <source>
        <dbReference type="EMBL" id="NSL86778.1"/>
    </source>
</evidence>
<accession>A0A433WH26</accession>
<evidence type="ECO:0000256" key="5">
    <source>
        <dbReference type="ARBA" id="ARBA00022989"/>
    </source>
</evidence>
<feature type="binding site" evidence="7">
    <location>
        <position position="70"/>
    </location>
    <ligand>
        <name>Zn(2+)</name>
        <dbReference type="ChEBI" id="CHEBI:29105"/>
    </ligand>
</feature>
<dbReference type="Proteomes" id="UP000281028">
    <property type="component" value="Unassembled WGS sequence"/>
</dbReference>
<protein>
    <submittedName>
        <fullName evidence="8">Hemolysin III family protein</fullName>
    </submittedName>
</protein>
<keyword evidence="7" id="KW-0862">Zinc</keyword>
<keyword evidence="4" id="KW-0812">Transmembrane</keyword>
<evidence type="ECO:0000256" key="4">
    <source>
        <dbReference type="ARBA" id="ARBA00022692"/>
    </source>
</evidence>
<comment type="similarity">
    <text evidence="2">Belongs to the UPF0073 (Hly-III) family.</text>
</comment>
<proteinExistence type="inferred from homology"/>
<dbReference type="GO" id="GO:0005886">
    <property type="term" value="C:plasma membrane"/>
    <property type="evidence" value="ECO:0007669"/>
    <property type="project" value="UniProtKB-SubCell"/>
</dbReference>
<keyword evidence="5" id="KW-1133">Transmembrane helix</keyword>
<evidence type="ECO:0000256" key="1">
    <source>
        <dbReference type="ARBA" id="ARBA00004651"/>
    </source>
</evidence>
<feature type="binding site" evidence="7">
    <location>
        <position position="196"/>
    </location>
    <ligand>
        <name>Zn(2+)</name>
        <dbReference type="ChEBI" id="CHEBI:29105"/>
    </ligand>
</feature>
<evidence type="ECO:0000256" key="3">
    <source>
        <dbReference type="ARBA" id="ARBA00022475"/>
    </source>
</evidence>
<dbReference type="RefSeq" id="WP_127039889.1">
    <property type="nucleotide sequence ID" value="NZ_JAABOK010000001.1"/>
</dbReference>
<keyword evidence="7" id="KW-0479">Metal-binding</keyword>
<evidence type="ECO:0000256" key="7">
    <source>
        <dbReference type="PIRSR" id="PIRSR604254-1"/>
    </source>
</evidence>
<sequence>MAIIATPTGYTRKQEIVNGLIHAIGIVFGISGLPVLTSIAATHGNTAGIVGAGIYSFCFILLFTCSTIYHISQEPAVKKVFLIFDHISIYFLIAGTYTPFLLVYMNNMFGITLLSVLWSLTLIGVLFKTWFTGKYEIISTIIYLLMGWMLVVGGRRFFTELPLSVVIMLVIGGGLYSIGVFFYIWDKYKYTHAVWHLLVLSAAICHYVAILLSM</sequence>
<feature type="binding site" evidence="7">
    <location>
        <position position="192"/>
    </location>
    <ligand>
        <name>Zn(2+)</name>
        <dbReference type="ChEBI" id="CHEBI:29105"/>
    </ligand>
</feature>
<name>A0A433WH26_9BACT</name>
<reference evidence="8" key="1">
    <citation type="submission" date="2020-05" db="EMBL/GenBank/DDBJ databases">
        <title>Chitinophaga laudate sp. nov., isolated from a tropical peat swamp.</title>
        <authorList>
            <person name="Goh C.B.S."/>
            <person name="Lee M.S."/>
            <person name="Parimannan S."/>
            <person name="Pasbakhsh P."/>
            <person name="Yule C.M."/>
            <person name="Rajandas H."/>
            <person name="Loke S."/>
            <person name="Croft L."/>
            <person name="Tan J.B.L."/>
        </authorList>
    </citation>
    <scope>NUCLEOTIDE SEQUENCE</scope>
    <source>
        <strain evidence="8">Mgbs1</strain>
    </source>
</reference>
<dbReference type="Pfam" id="PF03006">
    <property type="entry name" value="HlyIII"/>
    <property type="match status" value="1"/>
</dbReference>
<dbReference type="EMBL" id="RIAR02000001">
    <property type="protein sequence ID" value="NSL86778.1"/>
    <property type="molecule type" value="Genomic_DNA"/>
</dbReference>
<organism evidence="8 9">
    <name type="scientific">Chitinophaga solisilvae</name>
    <dbReference type="NCBI Taxonomy" id="1233460"/>
    <lineage>
        <taxon>Bacteria</taxon>
        <taxon>Pseudomonadati</taxon>
        <taxon>Bacteroidota</taxon>
        <taxon>Chitinophagia</taxon>
        <taxon>Chitinophagales</taxon>
        <taxon>Chitinophagaceae</taxon>
        <taxon>Chitinophaga</taxon>
    </lineage>
</organism>